<dbReference type="EMBL" id="DRNZ01000013">
    <property type="protein sequence ID" value="HHO57568.1"/>
    <property type="molecule type" value="Genomic_DNA"/>
</dbReference>
<reference evidence="1" key="1">
    <citation type="journal article" date="2020" name="mSystems">
        <title>Genome- and Community-Level Interaction Insights into Carbon Utilization and Element Cycling Functions of Hydrothermarchaeota in Hydrothermal Sediment.</title>
        <authorList>
            <person name="Zhou Z."/>
            <person name="Liu Y."/>
            <person name="Xu W."/>
            <person name="Pan J."/>
            <person name="Luo Z.H."/>
            <person name="Li M."/>
        </authorList>
    </citation>
    <scope>NUCLEOTIDE SEQUENCE [LARGE SCALE GENOMIC DNA]</scope>
    <source>
        <strain evidence="1">HyVt-523</strain>
    </source>
</reference>
<organism evidence="1">
    <name type="scientific">Oceanithermus profundus</name>
    <dbReference type="NCBI Taxonomy" id="187137"/>
    <lineage>
        <taxon>Bacteria</taxon>
        <taxon>Thermotogati</taxon>
        <taxon>Deinococcota</taxon>
        <taxon>Deinococci</taxon>
        <taxon>Thermales</taxon>
        <taxon>Thermaceae</taxon>
        <taxon>Oceanithermus</taxon>
    </lineage>
</organism>
<sequence>MRAECREASTLIHPDPRHVLSFDREGRLYTFYDDGVLYKRALDSTLHWRRRAPGEPRERGVLGPEESRSVFARVHAYARRAARELKGDCAERAAREIVPWTPERLAAERERFSAIYRPIAILPPDQYFAIVVQATEGCTWN</sequence>
<dbReference type="AlphaFoldDB" id="A0A7C5SR07"/>
<protein>
    <submittedName>
        <fullName evidence="1">Radical SAM protein</fullName>
    </submittedName>
</protein>
<dbReference type="Proteomes" id="UP000886105">
    <property type="component" value="Unassembled WGS sequence"/>
</dbReference>
<comment type="caution">
    <text evidence="1">The sequence shown here is derived from an EMBL/GenBank/DDBJ whole genome shotgun (WGS) entry which is preliminary data.</text>
</comment>
<gene>
    <name evidence="1" type="ORF">ENJ85_00170</name>
</gene>
<accession>A0A7C5SR07</accession>
<evidence type="ECO:0000313" key="1">
    <source>
        <dbReference type="EMBL" id="HHO57568.1"/>
    </source>
</evidence>
<proteinExistence type="predicted"/>
<name>A0A7C5SR07_9DEIN</name>
<feature type="non-terminal residue" evidence="1">
    <location>
        <position position="141"/>
    </location>
</feature>